<evidence type="ECO:0000313" key="1">
    <source>
        <dbReference type="EMBL" id="MVO87462.1"/>
    </source>
</evidence>
<dbReference type="EMBL" id="WPNZ01000012">
    <property type="protein sequence ID" value="MVO87462.1"/>
    <property type="molecule type" value="Genomic_DNA"/>
</dbReference>
<dbReference type="RefSeq" id="WP_157167086.1">
    <property type="nucleotide sequence ID" value="NZ_WPNZ01000012.1"/>
</dbReference>
<keyword evidence="2" id="KW-1185">Reference proteome</keyword>
<name>A0A6L6X0Z1_9ACTN</name>
<gene>
    <name evidence="1" type="ORF">GPA10_22525</name>
</gene>
<evidence type="ECO:0000313" key="2">
    <source>
        <dbReference type="Proteomes" id="UP000483802"/>
    </source>
</evidence>
<sequence length="126" mass="13452">MTTVTNKSVTVTKPGAADPPIDVGAITHIVSETLDMSLSTTTWDEIRSRTRALTGHLALLGDRCQVDGEDEAVARLLGLVASHLSLDKRPTGRSHAHDAFGYMHDTAVFARALLALYARQQGSSAP</sequence>
<comment type="caution">
    <text evidence="1">The sequence shown here is derived from an EMBL/GenBank/DDBJ whole genome shotgun (WGS) entry which is preliminary data.</text>
</comment>
<reference evidence="1 2" key="1">
    <citation type="submission" date="2019-11" db="EMBL/GenBank/DDBJ databases">
        <title>Streptomyces typhae sp. nov., a novel endophytic actinomycete isolated from the root of cattail pollen (Typha angustifolia L.).</title>
        <authorList>
            <person name="Peng C."/>
        </authorList>
    </citation>
    <scope>NUCLEOTIDE SEQUENCE [LARGE SCALE GENOMIC DNA]</scope>
    <source>
        <strain evidence="2">p1417</strain>
    </source>
</reference>
<organism evidence="1 2">
    <name type="scientific">Streptomyces typhae</name>
    <dbReference type="NCBI Taxonomy" id="2681492"/>
    <lineage>
        <taxon>Bacteria</taxon>
        <taxon>Bacillati</taxon>
        <taxon>Actinomycetota</taxon>
        <taxon>Actinomycetes</taxon>
        <taxon>Kitasatosporales</taxon>
        <taxon>Streptomycetaceae</taxon>
        <taxon>Streptomyces</taxon>
    </lineage>
</organism>
<dbReference type="Proteomes" id="UP000483802">
    <property type="component" value="Unassembled WGS sequence"/>
</dbReference>
<proteinExistence type="predicted"/>
<accession>A0A6L6X0Z1</accession>
<protein>
    <submittedName>
        <fullName evidence="1">Uncharacterized protein</fullName>
    </submittedName>
</protein>
<dbReference type="AlphaFoldDB" id="A0A6L6X0Z1"/>